<dbReference type="InterPro" id="IPR009057">
    <property type="entry name" value="Homeodomain-like_sf"/>
</dbReference>
<dbReference type="EMBL" id="JALEMU010000095">
    <property type="protein sequence ID" value="MCI5755839.1"/>
    <property type="molecule type" value="Genomic_DNA"/>
</dbReference>
<dbReference type="InterPro" id="IPR025996">
    <property type="entry name" value="MT1864/Rv1816-like_C"/>
</dbReference>
<dbReference type="AlphaFoldDB" id="A0AAE3FI14"/>
<gene>
    <name evidence="4" type="ORF">MR241_06040</name>
</gene>
<evidence type="ECO:0000256" key="2">
    <source>
        <dbReference type="ARBA" id="ARBA00023163"/>
    </source>
</evidence>
<dbReference type="InterPro" id="IPR036271">
    <property type="entry name" value="Tet_transcr_reg_TetR-rel_C_sf"/>
</dbReference>
<dbReference type="SUPFAM" id="SSF48498">
    <property type="entry name" value="Tetracyclin repressor-like, C-terminal domain"/>
    <property type="match status" value="1"/>
</dbReference>
<feature type="domain" description="HTH-type transcriptional regulator MT1864/Rv1816-like C-terminal" evidence="3">
    <location>
        <begin position="82"/>
        <end position="158"/>
    </location>
</feature>
<proteinExistence type="predicted"/>
<dbReference type="Proteomes" id="UP001139365">
    <property type="component" value="Unassembled WGS sequence"/>
</dbReference>
<evidence type="ECO:0000256" key="1">
    <source>
        <dbReference type="ARBA" id="ARBA00023015"/>
    </source>
</evidence>
<name>A0AAE3FI14_9BACT</name>
<organism evidence="4 5">
    <name type="scientific">Candidatus Colimorpha enterica</name>
    <dbReference type="NCBI Taxonomy" id="3083063"/>
    <lineage>
        <taxon>Bacteria</taxon>
        <taxon>Pseudomonadati</taxon>
        <taxon>Bacteroidota</taxon>
        <taxon>Bacteroidia</taxon>
        <taxon>Bacteroidales</taxon>
        <taxon>Candidatus Colimorpha</taxon>
    </lineage>
</organism>
<protein>
    <submittedName>
        <fullName evidence="4">WHG domain-containing protein</fullName>
    </submittedName>
</protein>
<evidence type="ECO:0000313" key="5">
    <source>
        <dbReference type="Proteomes" id="UP001139365"/>
    </source>
</evidence>
<evidence type="ECO:0000313" key="4">
    <source>
        <dbReference type="EMBL" id="MCI5755839.1"/>
    </source>
</evidence>
<evidence type="ECO:0000259" key="3">
    <source>
        <dbReference type="Pfam" id="PF13305"/>
    </source>
</evidence>
<sequence>MAPRLKFTKEQMITAALDLVRREGTAALTARSLAEALGTSTQPVFTCFGSMDEAKREVKTAAQSLFREYMKNGLDSDVPFFGVGMQYIAFAKDEPQLYRLLFLNGDGGISDAVKELGAIVREPLTRIYSLTAEEADLFFRDMWLVVHSIAALTVSGDCGYGEKEISGILTGFSIAVCKAIKEVPGFVSGTFDRNEVFARLITESPAY</sequence>
<dbReference type="Pfam" id="PF13305">
    <property type="entry name" value="TetR_C_33"/>
    <property type="match status" value="1"/>
</dbReference>
<dbReference type="SUPFAM" id="SSF46689">
    <property type="entry name" value="Homeodomain-like"/>
    <property type="match status" value="1"/>
</dbReference>
<dbReference type="Gene3D" id="1.10.357.10">
    <property type="entry name" value="Tetracycline Repressor, domain 2"/>
    <property type="match status" value="1"/>
</dbReference>
<keyword evidence="1" id="KW-0805">Transcription regulation</keyword>
<comment type="caution">
    <text evidence="4">The sequence shown here is derived from an EMBL/GenBank/DDBJ whole genome shotgun (WGS) entry which is preliminary data.</text>
</comment>
<keyword evidence="2" id="KW-0804">Transcription</keyword>
<accession>A0AAE3FI14</accession>
<reference evidence="4 5" key="1">
    <citation type="submission" date="2022-03" db="EMBL/GenBank/DDBJ databases">
        <title>Metagenome-assembled genomes from swine fecal metagenomes.</title>
        <authorList>
            <person name="Holman D.B."/>
            <person name="Kommadath A."/>
        </authorList>
    </citation>
    <scope>NUCLEOTIDE SEQUENCE [LARGE SCALE GENOMIC DNA]</scope>
    <source>
        <strain evidence="4">SUG147</strain>
    </source>
</reference>